<dbReference type="Pfam" id="PF14094">
    <property type="entry name" value="DUF4272"/>
    <property type="match status" value="1"/>
</dbReference>
<dbReference type="RefSeq" id="WP_061938854.1">
    <property type="nucleotide sequence ID" value="NZ_CP013234.1"/>
</dbReference>
<dbReference type="PATRIC" id="fig|279113.9.peg.1515"/>
<gene>
    <name evidence="1" type="ORF">CPter91_1522</name>
</gene>
<dbReference type="OrthoDB" id="4399984at2"/>
<accession>A0A127Q1D6</accession>
<dbReference type="InterPro" id="IPR025368">
    <property type="entry name" value="DUF4272"/>
</dbReference>
<proteinExistence type="predicted"/>
<organism evidence="1 2">
    <name type="scientific">Collimonas pratensis</name>
    <dbReference type="NCBI Taxonomy" id="279113"/>
    <lineage>
        <taxon>Bacteria</taxon>
        <taxon>Pseudomonadati</taxon>
        <taxon>Pseudomonadota</taxon>
        <taxon>Betaproteobacteria</taxon>
        <taxon>Burkholderiales</taxon>
        <taxon>Oxalobacteraceae</taxon>
        <taxon>Collimonas</taxon>
    </lineage>
</organism>
<evidence type="ECO:0008006" key="3">
    <source>
        <dbReference type="Google" id="ProtNLM"/>
    </source>
</evidence>
<dbReference type="STRING" id="279113.CPter91_1522"/>
<dbReference type="KEGG" id="cpra:CPter91_1522"/>
<dbReference type="AlphaFoldDB" id="A0A127Q1D6"/>
<evidence type="ECO:0000313" key="1">
    <source>
        <dbReference type="EMBL" id="AMP03900.1"/>
    </source>
</evidence>
<dbReference type="Proteomes" id="UP000074561">
    <property type="component" value="Chromosome"/>
</dbReference>
<evidence type="ECO:0000313" key="2">
    <source>
        <dbReference type="Proteomes" id="UP000074561"/>
    </source>
</evidence>
<reference evidence="1 2" key="1">
    <citation type="submission" date="2015-11" db="EMBL/GenBank/DDBJ databases">
        <title>Exploring the genomic traits of fungus-feeding bacterial genus Collimonas.</title>
        <authorList>
            <person name="Song C."/>
            <person name="Schmidt R."/>
            <person name="de Jager V."/>
            <person name="Krzyzanowska D."/>
            <person name="Jongedijk E."/>
            <person name="Cankar K."/>
            <person name="Beekwilder J."/>
            <person name="van Veen A."/>
            <person name="de Boer W."/>
            <person name="van Veen J.A."/>
            <person name="Garbeva P."/>
        </authorList>
    </citation>
    <scope>NUCLEOTIDE SEQUENCE [LARGE SCALE GENOMIC DNA]</scope>
    <source>
        <strain evidence="1 2">Ter91</strain>
    </source>
</reference>
<protein>
    <recommendedName>
        <fullName evidence="3">DUF4272 domain-containing protein</fullName>
    </recommendedName>
</protein>
<dbReference type="EMBL" id="CP013234">
    <property type="protein sequence ID" value="AMP03900.1"/>
    <property type="molecule type" value="Genomic_DNA"/>
</dbReference>
<name>A0A127Q1D6_9BURK</name>
<sequence length="189" mass="22007">MDEIFEEDAQKPRSAKDVAERLLALMAITSRAFEDVAEQSLSWVKENKIDLYFSSEEKSFYFSQIKPRDKDRTNFSWRLEAAIPLIWALGGMETLPPLTESAKISDYEITNLAYDNPQKFLASVELRSNAEIEEAESEHYNQHWRVRDAQLFKKPMPVELDPSIVYERRYALSWLVGYGDDWDNVPTDT</sequence>